<protein>
    <recommendedName>
        <fullName evidence="3">N-acetyltransferase domain-containing protein</fullName>
    </recommendedName>
</protein>
<dbReference type="PROSITE" id="PS51186">
    <property type="entry name" value="GNAT"/>
    <property type="match status" value="1"/>
</dbReference>
<accession>A0A329M382</accession>
<dbReference type="Proteomes" id="UP000250369">
    <property type="component" value="Unassembled WGS sequence"/>
</dbReference>
<keyword evidence="2" id="KW-0012">Acyltransferase</keyword>
<reference evidence="4 5" key="1">
    <citation type="journal article" date="2009" name="Int. J. Syst. Evol. Microbiol.">
        <title>Paenibacillus contaminans sp. nov., isolated from a contaminated laboratory plate.</title>
        <authorList>
            <person name="Chou J.H."/>
            <person name="Lee J.H."/>
            <person name="Lin M.C."/>
            <person name="Chang P.S."/>
            <person name="Arun A.B."/>
            <person name="Young C.C."/>
            <person name="Chen W.M."/>
        </authorList>
    </citation>
    <scope>NUCLEOTIDE SEQUENCE [LARGE SCALE GENOMIC DNA]</scope>
    <source>
        <strain evidence="4 5">CKOBP-6</strain>
    </source>
</reference>
<organism evidence="4 5">
    <name type="scientific">Paenibacillus contaminans</name>
    <dbReference type="NCBI Taxonomy" id="450362"/>
    <lineage>
        <taxon>Bacteria</taxon>
        <taxon>Bacillati</taxon>
        <taxon>Bacillota</taxon>
        <taxon>Bacilli</taxon>
        <taxon>Bacillales</taxon>
        <taxon>Paenibacillaceae</taxon>
        <taxon>Paenibacillus</taxon>
    </lineage>
</organism>
<proteinExistence type="predicted"/>
<evidence type="ECO:0000259" key="3">
    <source>
        <dbReference type="PROSITE" id="PS51186"/>
    </source>
</evidence>
<dbReference type="GO" id="GO:0016747">
    <property type="term" value="F:acyltransferase activity, transferring groups other than amino-acyl groups"/>
    <property type="evidence" value="ECO:0007669"/>
    <property type="project" value="InterPro"/>
</dbReference>
<dbReference type="Pfam" id="PF00583">
    <property type="entry name" value="Acetyltransf_1"/>
    <property type="match status" value="1"/>
</dbReference>
<comment type="caution">
    <text evidence="4">The sequence shown here is derived from an EMBL/GenBank/DDBJ whole genome shotgun (WGS) entry which is preliminary data.</text>
</comment>
<dbReference type="InterPro" id="IPR016181">
    <property type="entry name" value="Acyl_CoA_acyltransferase"/>
</dbReference>
<dbReference type="EMBL" id="QMFB01000027">
    <property type="protein sequence ID" value="RAV14200.1"/>
    <property type="molecule type" value="Genomic_DNA"/>
</dbReference>
<keyword evidence="5" id="KW-1185">Reference proteome</keyword>
<dbReference type="AlphaFoldDB" id="A0A329M382"/>
<evidence type="ECO:0000313" key="5">
    <source>
        <dbReference type="Proteomes" id="UP000250369"/>
    </source>
</evidence>
<evidence type="ECO:0000256" key="2">
    <source>
        <dbReference type="ARBA" id="ARBA00023315"/>
    </source>
</evidence>
<evidence type="ECO:0000313" key="4">
    <source>
        <dbReference type="EMBL" id="RAV14200.1"/>
    </source>
</evidence>
<feature type="domain" description="N-acetyltransferase" evidence="3">
    <location>
        <begin position="6"/>
        <end position="159"/>
    </location>
</feature>
<dbReference type="SUPFAM" id="SSF55729">
    <property type="entry name" value="Acyl-CoA N-acyltransferases (Nat)"/>
    <property type="match status" value="1"/>
</dbReference>
<dbReference type="PANTHER" id="PTHR43420:SF44">
    <property type="entry name" value="ACETYLTRANSFERASE YPEA"/>
    <property type="match status" value="1"/>
</dbReference>
<name>A0A329M382_9BACL</name>
<dbReference type="InterPro" id="IPR000182">
    <property type="entry name" value="GNAT_dom"/>
</dbReference>
<dbReference type="CDD" id="cd04301">
    <property type="entry name" value="NAT_SF"/>
    <property type="match status" value="1"/>
</dbReference>
<keyword evidence="1" id="KW-0808">Transferase</keyword>
<evidence type="ECO:0000256" key="1">
    <source>
        <dbReference type="ARBA" id="ARBA00022679"/>
    </source>
</evidence>
<sequence length="300" mass="33381">MENGTVRFGRLNACTFDEALSLWNRGFTGYYSDMTRNMEQLINSFAASSIKPELSVAAFVDDDPAGFVFIATKIVDGRKWAWNGGTGVAPEYRGKGIAKALMREAQRIFAEEDVDCAILEVVCKNEHAISAYESGGFHKTDRIAGLAHKGMLDEQCFRVPDSAWGLQADYGKASAAAALDFYREVAAWECMWHNIKNGEALIVRDQFGEAAAYALFSRTFDKQGNMESATLFQCEAAPGREDRDALFAFALRDIYGPFDRECSRSTANLSTANPEVIDMLKAAGFETRYEQYLMVMDRSQ</sequence>
<dbReference type="RefSeq" id="WP_113035109.1">
    <property type="nucleotide sequence ID" value="NZ_QMFB01000027.1"/>
</dbReference>
<dbReference type="InterPro" id="IPR050680">
    <property type="entry name" value="YpeA/RimI_acetyltransf"/>
</dbReference>
<dbReference type="OrthoDB" id="4228396at2"/>
<dbReference type="PANTHER" id="PTHR43420">
    <property type="entry name" value="ACETYLTRANSFERASE"/>
    <property type="match status" value="1"/>
</dbReference>
<dbReference type="Gene3D" id="3.40.630.30">
    <property type="match status" value="1"/>
</dbReference>
<gene>
    <name evidence="4" type="ORF">DQG23_32045</name>
</gene>